<keyword evidence="8" id="KW-0862">Zinc</keyword>
<dbReference type="HOGENOM" id="CLU_049327_0_0_1"/>
<dbReference type="RefSeq" id="XP_003669559.1">
    <property type="nucleotide sequence ID" value="XM_003669511.1"/>
</dbReference>
<evidence type="ECO:0000313" key="11">
    <source>
        <dbReference type="EMBL" id="CCD24316.1"/>
    </source>
</evidence>
<feature type="domain" description="OTU" evidence="10">
    <location>
        <begin position="131"/>
        <end position="252"/>
    </location>
</feature>
<dbReference type="GO" id="GO:0016579">
    <property type="term" value="P:protein deubiquitination"/>
    <property type="evidence" value="ECO:0007669"/>
    <property type="project" value="EnsemblFungi"/>
</dbReference>
<dbReference type="OrthoDB" id="65596at2759"/>
<dbReference type="EC" id="3.4.19.12" evidence="9"/>
<dbReference type="InterPro" id="IPR048857">
    <property type="entry name" value="OTU1_Ubl"/>
</dbReference>
<evidence type="ECO:0000313" key="12">
    <source>
        <dbReference type="Proteomes" id="UP000000689"/>
    </source>
</evidence>
<evidence type="ECO:0000256" key="7">
    <source>
        <dbReference type="ARBA" id="ARBA00022807"/>
    </source>
</evidence>
<organism evidence="11 12">
    <name type="scientific">Naumovozyma dairenensis (strain ATCC 10597 / BCRC 20456 / CBS 421 / NBRC 0211 / NRRL Y-12639)</name>
    <name type="common">Saccharomyces dairenensis</name>
    <dbReference type="NCBI Taxonomy" id="1071378"/>
    <lineage>
        <taxon>Eukaryota</taxon>
        <taxon>Fungi</taxon>
        <taxon>Dikarya</taxon>
        <taxon>Ascomycota</taxon>
        <taxon>Saccharomycotina</taxon>
        <taxon>Saccharomycetes</taxon>
        <taxon>Saccharomycetales</taxon>
        <taxon>Saccharomycetaceae</taxon>
        <taxon>Naumovozyma</taxon>
    </lineage>
</organism>
<dbReference type="Gene3D" id="3.90.70.80">
    <property type="match status" value="1"/>
</dbReference>
<name>G0W955_NAUDC</name>
<dbReference type="Pfam" id="PF24560">
    <property type="entry name" value="zf-C2H2_OTU1_C"/>
    <property type="match status" value="1"/>
</dbReference>
<dbReference type="OMA" id="TRCILVY"/>
<dbReference type="EMBL" id="HE580269">
    <property type="protein sequence ID" value="CCD24316.1"/>
    <property type="molecule type" value="Genomic_DNA"/>
</dbReference>
<keyword evidence="3" id="KW-0479">Metal-binding</keyword>
<dbReference type="SUPFAM" id="SSF54001">
    <property type="entry name" value="Cysteine proteinases"/>
    <property type="match status" value="1"/>
</dbReference>
<dbReference type="PANTHER" id="PTHR13312:SF0">
    <property type="entry name" value="UBIQUITIN THIOESTERASE OTU1"/>
    <property type="match status" value="1"/>
</dbReference>
<dbReference type="GO" id="GO:0005634">
    <property type="term" value="C:nucleus"/>
    <property type="evidence" value="ECO:0007669"/>
    <property type="project" value="TreeGrafter"/>
</dbReference>
<dbReference type="GO" id="GO:0036503">
    <property type="term" value="P:ERAD pathway"/>
    <property type="evidence" value="ECO:0007669"/>
    <property type="project" value="TreeGrafter"/>
</dbReference>
<evidence type="ECO:0000256" key="5">
    <source>
        <dbReference type="ARBA" id="ARBA00022786"/>
    </source>
</evidence>
<dbReference type="PANTHER" id="PTHR13312">
    <property type="entry name" value="HIV-INDUCED PROTEIN-7-LIKE PROTEASE"/>
    <property type="match status" value="1"/>
</dbReference>
<dbReference type="CDD" id="cd22745">
    <property type="entry name" value="OTU_OTU1"/>
    <property type="match status" value="1"/>
</dbReference>
<evidence type="ECO:0000256" key="4">
    <source>
        <dbReference type="ARBA" id="ARBA00022771"/>
    </source>
</evidence>
<dbReference type="GO" id="GO:0005829">
    <property type="term" value="C:cytosol"/>
    <property type="evidence" value="ECO:0007669"/>
    <property type="project" value="TreeGrafter"/>
</dbReference>
<dbReference type="InterPro" id="IPR003323">
    <property type="entry name" value="OTU_dom"/>
</dbReference>
<dbReference type="KEGG" id="ndi:NDAI_0C06570"/>
<dbReference type="STRING" id="1071378.G0W955"/>
<dbReference type="GO" id="GO:0004843">
    <property type="term" value="F:cysteine-type deubiquitinase activity"/>
    <property type="evidence" value="ECO:0007669"/>
    <property type="project" value="UniProtKB-UniRule"/>
</dbReference>
<proteinExistence type="predicted"/>
<dbReference type="Pfam" id="PF21403">
    <property type="entry name" value="OTU1_UBXL"/>
    <property type="match status" value="1"/>
</dbReference>
<comment type="function">
    <text evidence="9">Hydrolase that can remove conjugated ubiquitin from proteins and may therefore play an important regulatory role at the level of protein turnover by preventing degradation.</text>
</comment>
<accession>G0W955</accession>
<dbReference type="Gene3D" id="3.10.20.90">
    <property type="entry name" value="Phosphatidylinositol 3-kinase Catalytic Subunit, Chain A, domain 1"/>
    <property type="match status" value="1"/>
</dbReference>
<dbReference type="Pfam" id="PF02338">
    <property type="entry name" value="OTU"/>
    <property type="match status" value="1"/>
</dbReference>
<protein>
    <recommendedName>
        <fullName evidence="9">Ubiquitin thioesterase OTU</fullName>
        <ecNumber evidence="9">3.4.19.12</ecNumber>
    </recommendedName>
</protein>
<reference evidence="11 12" key="1">
    <citation type="journal article" date="2011" name="Proc. Natl. Acad. Sci. U.S.A.">
        <title>Evolutionary erosion of yeast sex chromosomes by mating-type switching accidents.</title>
        <authorList>
            <person name="Gordon J.L."/>
            <person name="Armisen D."/>
            <person name="Proux-Wera E."/>
            <person name="Oheigeartaigh S.S."/>
            <person name="Byrne K.P."/>
            <person name="Wolfe K.H."/>
        </authorList>
    </citation>
    <scope>NUCLEOTIDE SEQUENCE [LARGE SCALE GENOMIC DNA]</scope>
    <source>
        <strain evidence="12">ATCC 10597 / BCRC 20456 / CBS 421 / NBRC 0211 / NRRL Y-12639</strain>
    </source>
</reference>
<dbReference type="PROSITE" id="PS00028">
    <property type="entry name" value="ZINC_FINGER_C2H2_1"/>
    <property type="match status" value="1"/>
</dbReference>
<gene>
    <name evidence="11" type="primary">NDAI0C06570</name>
    <name evidence="11" type="ordered locus">NDAI_0C06570</name>
</gene>
<keyword evidence="2" id="KW-0645">Protease</keyword>
<dbReference type="Proteomes" id="UP000000689">
    <property type="component" value="Chromosome 3"/>
</dbReference>
<keyword evidence="5 9" id="KW-0833">Ubl conjugation pathway</keyword>
<comment type="catalytic activity">
    <reaction evidence="1 9">
        <text>Thiol-dependent hydrolysis of ester, thioester, amide, peptide and isopeptide bonds formed by the C-terminal Gly of ubiquitin (a 76-residue protein attached to proteins as an intracellular targeting signal).</text>
        <dbReference type="EC" id="3.4.19.12"/>
    </reaction>
</comment>
<keyword evidence="6 9" id="KW-0378">Hydrolase</keyword>
<dbReference type="InterPro" id="IPR057766">
    <property type="entry name" value="Znf-C2H2_OTU1-like_C"/>
</dbReference>
<dbReference type="InterPro" id="IPR038765">
    <property type="entry name" value="Papain-like_cys_pep_sf"/>
</dbReference>
<comment type="subcellular location">
    <subcellularLocation>
        <location evidence="9">Cytoplasm</location>
    </subcellularLocation>
</comment>
<dbReference type="GO" id="GO:0006355">
    <property type="term" value="P:regulation of DNA-templated transcription"/>
    <property type="evidence" value="ECO:0007669"/>
    <property type="project" value="EnsemblFungi"/>
</dbReference>
<evidence type="ECO:0000256" key="9">
    <source>
        <dbReference type="RuleBase" id="RU367104"/>
    </source>
</evidence>
<evidence type="ECO:0000259" key="10">
    <source>
        <dbReference type="PROSITE" id="PS50802"/>
    </source>
</evidence>
<dbReference type="PROSITE" id="PS50802">
    <property type="entry name" value="OTU"/>
    <property type="match status" value="1"/>
</dbReference>
<dbReference type="MEROPS" id="C85.006"/>
<keyword evidence="9" id="KW-0963">Cytoplasm</keyword>
<dbReference type="AlphaFoldDB" id="G0W955"/>
<dbReference type="InterPro" id="IPR013087">
    <property type="entry name" value="Znf_C2H2_type"/>
</dbReference>
<dbReference type="eggNOG" id="KOG3288">
    <property type="taxonomic scope" value="Eukaryota"/>
</dbReference>
<evidence type="ECO:0000256" key="3">
    <source>
        <dbReference type="ARBA" id="ARBA00022723"/>
    </source>
</evidence>
<keyword evidence="7 9" id="KW-0788">Thiol protease</keyword>
<dbReference type="GeneID" id="11496729"/>
<evidence type="ECO:0000256" key="2">
    <source>
        <dbReference type="ARBA" id="ARBA00022670"/>
    </source>
</evidence>
<keyword evidence="12" id="KW-1185">Reference proteome</keyword>
<evidence type="ECO:0000256" key="1">
    <source>
        <dbReference type="ARBA" id="ARBA00000707"/>
    </source>
</evidence>
<evidence type="ECO:0000256" key="8">
    <source>
        <dbReference type="ARBA" id="ARBA00022833"/>
    </source>
</evidence>
<evidence type="ECO:0000256" key="6">
    <source>
        <dbReference type="ARBA" id="ARBA00022801"/>
    </source>
</evidence>
<sequence>MRLKISGIPGNPDKVITIENGSNLSQLIGVIKESVNGNSAEFESGLNGIRIGYPPQRIDINDDNLNKPVEELGLKSGERVTLIIEGGAVRNNDSQASNVSNNNKNAQLQSSRKLKDTQMYIDTYDRGRKILQVHKVPDDNSCLFHSISYCMYNDISLSDELRQLCSRVITQDKTTYNDAILGRPNREYCDWILRKDSWGGGIELAILSKELDMGIYVLDMDAIKFEKFNDEQYDKFFIILFNGVHYDSIELIDEMTKEKLTIFDKRDELGDLVLKNILKIAQRLKSKGYAFNTQKAKIICNICKMKFVGERDIGRHAESTGHTDFGQST</sequence>
<dbReference type="GO" id="GO:0030968">
    <property type="term" value="P:endoplasmic reticulum unfolded protein response"/>
    <property type="evidence" value="ECO:0007669"/>
    <property type="project" value="TreeGrafter"/>
</dbReference>
<keyword evidence="4" id="KW-0863">Zinc-finger</keyword>